<protein>
    <submittedName>
        <fullName evidence="2">Uncharacterized protein</fullName>
    </submittedName>
</protein>
<name>A0A2H5EWL5_9RHOB</name>
<dbReference type="KEGG" id="pzh:CX676_05555"/>
<evidence type="ECO:0000313" key="2">
    <source>
        <dbReference type="EMBL" id="AUH63691.1"/>
    </source>
</evidence>
<evidence type="ECO:0000256" key="1">
    <source>
        <dbReference type="SAM" id="SignalP"/>
    </source>
</evidence>
<dbReference type="EMBL" id="CP025430">
    <property type="protein sequence ID" value="AUH63691.1"/>
    <property type="molecule type" value="Genomic_DNA"/>
</dbReference>
<accession>A0A2H5EWL5</accession>
<dbReference type="RefSeq" id="WP_101751733.1">
    <property type="nucleotide sequence ID" value="NZ_CP025430.1"/>
</dbReference>
<organism evidence="2 3">
    <name type="scientific">Paracoccus zhejiangensis</name>
    <dbReference type="NCBI Taxonomy" id="1077935"/>
    <lineage>
        <taxon>Bacteria</taxon>
        <taxon>Pseudomonadati</taxon>
        <taxon>Pseudomonadota</taxon>
        <taxon>Alphaproteobacteria</taxon>
        <taxon>Rhodobacterales</taxon>
        <taxon>Paracoccaceae</taxon>
        <taxon>Paracoccus</taxon>
    </lineage>
</organism>
<dbReference type="AlphaFoldDB" id="A0A2H5EWL5"/>
<feature type="chain" id="PRO_5014173122" evidence="1">
    <location>
        <begin position="24"/>
        <end position="182"/>
    </location>
</feature>
<feature type="signal peptide" evidence="1">
    <location>
        <begin position="1"/>
        <end position="23"/>
    </location>
</feature>
<keyword evidence="3" id="KW-1185">Reference proteome</keyword>
<gene>
    <name evidence="2" type="ORF">CX676_05555</name>
</gene>
<dbReference type="Proteomes" id="UP000234530">
    <property type="component" value="Chromosome"/>
</dbReference>
<proteinExistence type="predicted"/>
<sequence>MSFRATFAALLLAGCAAAPGATVAPVGNVPIAAGQGQAQASYASQRAGLRRIGYRNCDGYAIELFAPARISAASASGQSLFLRAYAYRGGGPIRLSLPGAASRLQQQTASGWQELPRQSALAGSSVTGSTSGAIASASLPQQLGFVEPMNPGHYRAWLGQFSATRAGGASCAITPVWQFDIS</sequence>
<dbReference type="PROSITE" id="PS51257">
    <property type="entry name" value="PROKAR_LIPOPROTEIN"/>
    <property type="match status" value="1"/>
</dbReference>
<keyword evidence="1" id="KW-0732">Signal</keyword>
<evidence type="ECO:0000313" key="3">
    <source>
        <dbReference type="Proteomes" id="UP000234530"/>
    </source>
</evidence>
<reference evidence="2 3" key="1">
    <citation type="journal article" date="2013" name="Antonie Van Leeuwenhoek">
        <title>Paracoccus zhejiangensis sp. nov., isolated from activated sludge in wastewater-treatment system.</title>
        <authorList>
            <person name="Wu Z.G."/>
            <person name="Zhang D.F."/>
            <person name="Liu Y.L."/>
            <person name="Wang F."/>
            <person name="Jiang X."/>
            <person name="Li C."/>
            <person name="Li S.P."/>
            <person name="Hong Q."/>
            <person name="Li W.J."/>
        </authorList>
    </citation>
    <scope>NUCLEOTIDE SEQUENCE [LARGE SCALE GENOMIC DNA]</scope>
    <source>
        <strain evidence="2 3">J6</strain>
    </source>
</reference>
<dbReference type="OrthoDB" id="7775819at2"/>